<dbReference type="EMBL" id="CAUOFW020007502">
    <property type="protein sequence ID" value="CAK9179438.1"/>
    <property type="molecule type" value="Genomic_DNA"/>
</dbReference>
<comment type="caution">
    <text evidence="2">The sequence shown here is derived from an EMBL/GenBank/DDBJ whole genome shotgun (WGS) entry which is preliminary data.</text>
</comment>
<dbReference type="Proteomes" id="UP001642360">
    <property type="component" value="Unassembled WGS sequence"/>
</dbReference>
<sequence>MAVRAVNTCSVFRSASSPALAGYRCRMHQFSTVQYWRHSKLGFRLSIFRSEQYLHSYGSVRSYSIQSLVETVMEELQALRGRKRVRATSKYYYHFSSSFSITCMFYLVVFCEFAVSSSKPVRRYVNSVYAVRMSPKLLQHFCIDKGKAWWPNRTTVTE</sequence>
<keyword evidence="3" id="KW-1185">Reference proteome</keyword>
<organism evidence="2 3">
    <name type="scientific">Ilex paraguariensis</name>
    <name type="common">yerba mate</name>
    <dbReference type="NCBI Taxonomy" id="185542"/>
    <lineage>
        <taxon>Eukaryota</taxon>
        <taxon>Viridiplantae</taxon>
        <taxon>Streptophyta</taxon>
        <taxon>Embryophyta</taxon>
        <taxon>Tracheophyta</taxon>
        <taxon>Spermatophyta</taxon>
        <taxon>Magnoliopsida</taxon>
        <taxon>eudicotyledons</taxon>
        <taxon>Gunneridae</taxon>
        <taxon>Pentapetalae</taxon>
        <taxon>asterids</taxon>
        <taxon>campanulids</taxon>
        <taxon>Aquifoliales</taxon>
        <taxon>Aquifoliaceae</taxon>
        <taxon>Ilex</taxon>
    </lineage>
</organism>
<reference evidence="2 3" key="1">
    <citation type="submission" date="2024-02" db="EMBL/GenBank/DDBJ databases">
        <authorList>
            <person name="Vignale AGUSTIN F."/>
            <person name="Sosa J E."/>
            <person name="Modenutti C."/>
        </authorList>
    </citation>
    <scope>NUCLEOTIDE SEQUENCE [LARGE SCALE GENOMIC DNA]</scope>
</reference>
<keyword evidence="1" id="KW-0472">Membrane</keyword>
<evidence type="ECO:0000313" key="2">
    <source>
        <dbReference type="EMBL" id="CAK9179438.1"/>
    </source>
</evidence>
<gene>
    <name evidence="2" type="ORF">ILEXP_LOCUS49376</name>
</gene>
<protein>
    <submittedName>
        <fullName evidence="2">Uncharacterized protein</fullName>
    </submittedName>
</protein>
<name>A0ABC8UCH6_9AQUA</name>
<accession>A0ABC8UCH6</accession>
<keyword evidence="1" id="KW-0812">Transmembrane</keyword>
<proteinExistence type="predicted"/>
<evidence type="ECO:0000256" key="1">
    <source>
        <dbReference type="SAM" id="Phobius"/>
    </source>
</evidence>
<keyword evidence="1" id="KW-1133">Transmembrane helix</keyword>
<evidence type="ECO:0000313" key="3">
    <source>
        <dbReference type="Proteomes" id="UP001642360"/>
    </source>
</evidence>
<feature type="transmembrane region" description="Helical" evidence="1">
    <location>
        <begin position="91"/>
        <end position="115"/>
    </location>
</feature>
<dbReference type="AlphaFoldDB" id="A0ABC8UCH6"/>